<organism evidence="1 2">
    <name type="scientific">Microvirga mediterraneensis</name>
    <dbReference type="NCBI Taxonomy" id="2754695"/>
    <lineage>
        <taxon>Bacteria</taxon>
        <taxon>Pseudomonadati</taxon>
        <taxon>Pseudomonadota</taxon>
        <taxon>Alphaproteobacteria</taxon>
        <taxon>Hyphomicrobiales</taxon>
        <taxon>Methylobacteriaceae</taxon>
        <taxon>Microvirga</taxon>
    </lineage>
</organism>
<dbReference type="Proteomes" id="UP000572984">
    <property type="component" value="Unassembled WGS sequence"/>
</dbReference>
<evidence type="ECO:0000313" key="2">
    <source>
        <dbReference type="Proteomes" id="UP000572984"/>
    </source>
</evidence>
<gene>
    <name evidence="1" type="ORF">H0S73_16810</name>
</gene>
<proteinExistence type="predicted"/>
<dbReference type="RefSeq" id="WP_181053224.1">
    <property type="nucleotide sequence ID" value="NZ_JACDXJ010000001.1"/>
</dbReference>
<name>A0A838BPV3_9HYPH</name>
<keyword evidence="2" id="KW-1185">Reference proteome</keyword>
<evidence type="ECO:0000313" key="1">
    <source>
        <dbReference type="EMBL" id="MBA1157774.1"/>
    </source>
</evidence>
<sequence>MDILRRFLTQTLRENTEELQRSEMLKRQRHMIQYDNWQAMKTGTEAGLMPSRPFNSNGQRPTGRIRIRTSWFGFAVFEEEREYIDGTRVWARVPGYRILSE</sequence>
<dbReference type="AlphaFoldDB" id="A0A838BPV3"/>
<accession>A0A838BPV3</accession>
<dbReference type="EMBL" id="JACDXJ010000001">
    <property type="protein sequence ID" value="MBA1157774.1"/>
    <property type="molecule type" value="Genomic_DNA"/>
</dbReference>
<protein>
    <submittedName>
        <fullName evidence="1">Uncharacterized protein</fullName>
    </submittedName>
</protein>
<reference evidence="1 2" key="1">
    <citation type="submission" date="2020-07" db="EMBL/GenBank/DDBJ databases">
        <title>Draft genome and description of Microvirga mediterraneensis Marseille-Q2068 sp. nov.</title>
        <authorList>
            <person name="Boxberger M."/>
        </authorList>
    </citation>
    <scope>NUCLEOTIDE SEQUENCE [LARGE SCALE GENOMIC DNA]</scope>
    <source>
        <strain evidence="1 2">Marseille-Q2068</strain>
    </source>
</reference>
<comment type="caution">
    <text evidence="1">The sequence shown here is derived from an EMBL/GenBank/DDBJ whole genome shotgun (WGS) entry which is preliminary data.</text>
</comment>